<dbReference type="PANTHER" id="PTHR30093">
    <property type="entry name" value="GENERAL SECRETION PATHWAY PROTEIN G"/>
    <property type="match status" value="1"/>
</dbReference>
<sequence>MRNLRPTRNEKGFTLIELLIVVAIIGIIAAIAIPSLLRSRMSANEASAIGACKTIVGGQTDYNNNSNPHSYTSQFACMGSGAGAGDVAYIDGSISSGIKAGYTFTLVSGGSVNEISWWAWSSACKPINYKNTGVRSFYVDQSGVVRGSDIGSGWGELFMPPYDR</sequence>
<organism evidence="2 3">
    <name type="scientific">Candidatus Schekmanbacteria bacterium RBG_13_48_7</name>
    <dbReference type="NCBI Taxonomy" id="1817878"/>
    <lineage>
        <taxon>Bacteria</taxon>
        <taxon>Candidatus Schekmaniibacteriota</taxon>
    </lineage>
</organism>
<proteinExistence type="predicted"/>
<evidence type="ECO:0008006" key="4">
    <source>
        <dbReference type="Google" id="ProtNLM"/>
    </source>
</evidence>
<keyword evidence="1" id="KW-0472">Membrane</keyword>
<dbReference type="AlphaFoldDB" id="A0A1F7RYD6"/>
<dbReference type="PROSITE" id="PS00409">
    <property type="entry name" value="PROKAR_NTER_METHYL"/>
    <property type="match status" value="1"/>
</dbReference>
<dbReference type="InterPro" id="IPR045584">
    <property type="entry name" value="Pilin-like"/>
</dbReference>
<protein>
    <recommendedName>
        <fullName evidence="4">Prepilin-type N-terminal cleavage/methylation domain-containing protein</fullName>
    </recommendedName>
</protein>
<comment type="caution">
    <text evidence="2">The sequence shown here is derived from an EMBL/GenBank/DDBJ whole genome shotgun (WGS) entry which is preliminary data.</text>
</comment>
<dbReference type="NCBIfam" id="TIGR02532">
    <property type="entry name" value="IV_pilin_GFxxxE"/>
    <property type="match status" value="1"/>
</dbReference>
<dbReference type="Gene3D" id="3.30.700.10">
    <property type="entry name" value="Glycoprotein, Type 4 Pilin"/>
    <property type="match status" value="1"/>
</dbReference>
<dbReference type="EMBL" id="MGDD01000123">
    <property type="protein sequence ID" value="OGL46563.1"/>
    <property type="molecule type" value="Genomic_DNA"/>
</dbReference>
<feature type="transmembrane region" description="Helical" evidence="1">
    <location>
        <begin position="12"/>
        <end position="37"/>
    </location>
</feature>
<name>A0A1F7RYD6_9BACT</name>
<reference evidence="2 3" key="1">
    <citation type="journal article" date="2016" name="Nat. Commun.">
        <title>Thousands of microbial genomes shed light on interconnected biogeochemical processes in an aquifer system.</title>
        <authorList>
            <person name="Anantharaman K."/>
            <person name="Brown C.T."/>
            <person name="Hug L.A."/>
            <person name="Sharon I."/>
            <person name="Castelle C.J."/>
            <person name="Probst A.J."/>
            <person name="Thomas B.C."/>
            <person name="Singh A."/>
            <person name="Wilkins M.J."/>
            <person name="Karaoz U."/>
            <person name="Brodie E.L."/>
            <person name="Williams K.H."/>
            <person name="Hubbard S.S."/>
            <person name="Banfield J.F."/>
        </authorList>
    </citation>
    <scope>NUCLEOTIDE SEQUENCE [LARGE SCALE GENOMIC DNA]</scope>
</reference>
<keyword evidence="1" id="KW-0812">Transmembrane</keyword>
<evidence type="ECO:0000256" key="1">
    <source>
        <dbReference type="SAM" id="Phobius"/>
    </source>
</evidence>
<dbReference type="Pfam" id="PF07963">
    <property type="entry name" value="N_methyl"/>
    <property type="match status" value="1"/>
</dbReference>
<gene>
    <name evidence="2" type="ORF">A2161_22185</name>
</gene>
<evidence type="ECO:0000313" key="2">
    <source>
        <dbReference type="EMBL" id="OGL46563.1"/>
    </source>
</evidence>
<dbReference type="Proteomes" id="UP000179266">
    <property type="component" value="Unassembled WGS sequence"/>
</dbReference>
<dbReference type="InterPro" id="IPR012902">
    <property type="entry name" value="N_methyl_site"/>
</dbReference>
<accession>A0A1F7RYD6</accession>
<keyword evidence="1" id="KW-1133">Transmembrane helix</keyword>
<dbReference type="SUPFAM" id="SSF54523">
    <property type="entry name" value="Pili subunits"/>
    <property type="match status" value="1"/>
</dbReference>
<evidence type="ECO:0000313" key="3">
    <source>
        <dbReference type="Proteomes" id="UP000179266"/>
    </source>
</evidence>